<sequence>MAGKKIIQIVGFQNSGKTTLIERLITACKEMKLAVGTIKHHGHGNAPDRVFLNKDSEKHQQAGAIVSTVEGAGSLHLEAKKEKWELQEIVQMYEQLPIDIILVEGYKRMNYPKVVLVRNPQDEFLLEELTNIMAIISNEPLSSTSSSIIFRQEEMDRFISWFMKQINAAED</sequence>
<organism evidence="2 3">
    <name type="scientific">Bacillus norwichensis</name>
    <dbReference type="NCBI Taxonomy" id="2762217"/>
    <lineage>
        <taxon>Bacteria</taxon>
        <taxon>Bacillati</taxon>
        <taxon>Bacillota</taxon>
        <taxon>Bacilli</taxon>
        <taxon>Bacillales</taxon>
        <taxon>Bacillaceae</taxon>
        <taxon>Bacillus</taxon>
    </lineage>
</organism>
<name>A0ABR8VJQ1_9BACI</name>
<dbReference type="PANTHER" id="PTHR40072">
    <property type="entry name" value="MOLYBDOPTERIN-GUANINE DINUCLEOTIDE BIOSYNTHESIS ADAPTER PROTEIN-RELATED"/>
    <property type="match status" value="1"/>
</dbReference>
<dbReference type="PANTHER" id="PTHR40072:SF1">
    <property type="entry name" value="MOLYBDOPTERIN-GUANINE DINUCLEOTIDE BIOSYNTHESIS ADAPTER PROTEIN"/>
    <property type="match status" value="1"/>
</dbReference>
<feature type="domain" description="Molybdopterin-guanine dinucleotide biosynthesis protein B (MobB)" evidence="1">
    <location>
        <begin position="6"/>
        <end position="138"/>
    </location>
</feature>
<comment type="caution">
    <text evidence="2">The sequence shown here is derived from an EMBL/GenBank/DDBJ whole genome shotgun (WGS) entry which is preliminary data.</text>
</comment>
<dbReference type="InterPro" id="IPR004435">
    <property type="entry name" value="MobB_dom"/>
</dbReference>
<dbReference type="InterPro" id="IPR027417">
    <property type="entry name" value="P-loop_NTPase"/>
</dbReference>
<reference evidence="2 3" key="1">
    <citation type="submission" date="2020-08" db="EMBL/GenBank/DDBJ databases">
        <title>A Genomic Blueprint of the Chicken Gut Microbiome.</title>
        <authorList>
            <person name="Gilroy R."/>
            <person name="Ravi A."/>
            <person name="Getino M."/>
            <person name="Pursley I."/>
            <person name="Horton D.L."/>
            <person name="Alikhan N.-F."/>
            <person name="Baker D."/>
            <person name="Gharbi K."/>
            <person name="Hall N."/>
            <person name="Watson M."/>
            <person name="Adriaenssens E.M."/>
            <person name="Foster-Nyarko E."/>
            <person name="Jarju S."/>
            <person name="Secka A."/>
            <person name="Antonio M."/>
            <person name="Oren A."/>
            <person name="Chaudhuri R."/>
            <person name="La Ragione R.M."/>
            <person name="Hildebrand F."/>
            <person name="Pallen M.J."/>
        </authorList>
    </citation>
    <scope>NUCLEOTIDE SEQUENCE [LARGE SCALE GENOMIC DNA]</scope>
    <source>
        <strain evidence="2 3">Sa1BUA2</strain>
    </source>
</reference>
<protein>
    <submittedName>
        <fullName evidence="2">Molybdopterin-guanine dinucleotide biosynthesis protein B</fullName>
    </submittedName>
</protein>
<evidence type="ECO:0000313" key="2">
    <source>
        <dbReference type="EMBL" id="MBD8004994.1"/>
    </source>
</evidence>
<dbReference type="Pfam" id="PF03205">
    <property type="entry name" value="MobB"/>
    <property type="match status" value="1"/>
</dbReference>
<evidence type="ECO:0000313" key="3">
    <source>
        <dbReference type="Proteomes" id="UP000648182"/>
    </source>
</evidence>
<dbReference type="NCBIfam" id="TIGR00176">
    <property type="entry name" value="mobB"/>
    <property type="match status" value="1"/>
</dbReference>
<dbReference type="InterPro" id="IPR052539">
    <property type="entry name" value="MGD_biosynthesis_adapter"/>
</dbReference>
<dbReference type="RefSeq" id="WP_191811560.1">
    <property type="nucleotide sequence ID" value="NZ_JACSPV010000010.1"/>
</dbReference>
<gene>
    <name evidence="2" type="primary">mobB</name>
    <name evidence="2" type="ORF">H9631_07865</name>
</gene>
<dbReference type="Proteomes" id="UP000648182">
    <property type="component" value="Unassembled WGS sequence"/>
</dbReference>
<evidence type="ECO:0000259" key="1">
    <source>
        <dbReference type="Pfam" id="PF03205"/>
    </source>
</evidence>
<keyword evidence="3" id="KW-1185">Reference proteome</keyword>
<proteinExistence type="predicted"/>
<dbReference type="SUPFAM" id="SSF52540">
    <property type="entry name" value="P-loop containing nucleoside triphosphate hydrolases"/>
    <property type="match status" value="1"/>
</dbReference>
<dbReference type="Gene3D" id="3.40.50.300">
    <property type="entry name" value="P-loop containing nucleotide triphosphate hydrolases"/>
    <property type="match status" value="1"/>
</dbReference>
<dbReference type="CDD" id="cd03116">
    <property type="entry name" value="MobB"/>
    <property type="match status" value="1"/>
</dbReference>
<accession>A0ABR8VJQ1</accession>
<dbReference type="EMBL" id="JACSPV010000010">
    <property type="protein sequence ID" value="MBD8004994.1"/>
    <property type="molecule type" value="Genomic_DNA"/>
</dbReference>